<name>A0A4Y2NGF8_ARAVE</name>
<evidence type="ECO:0000313" key="4">
    <source>
        <dbReference type="Proteomes" id="UP000499080"/>
    </source>
</evidence>
<evidence type="ECO:0000313" key="3">
    <source>
        <dbReference type="EMBL" id="GBN37749.1"/>
    </source>
</evidence>
<accession>A0A4Y2NGF8</accession>
<proteinExistence type="predicted"/>
<organism evidence="3 4">
    <name type="scientific">Araneus ventricosus</name>
    <name type="common">Orbweaver spider</name>
    <name type="synonym">Epeira ventricosa</name>
    <dbReference type="NCBI Taxonomy" id="182803"/>
    <lineage>
        <taxon>Eukaryota</taxon>
        <taxon>Metazoa</taxon>
        <taxon>Ecdysozoa</taxon>
        <taxon>Arthropoda</taxon>
        <taxon>Chelicerata</taxon>
        <taxon>Arachnida</taxon>
        <taxon>Araneae</taxon>
        <taxon>Araneomorphae</taxon>
        <taxon>Entelegynae</taxon>
        <taxon>Araneoidea</taxon>
        <taxon>Araneidae</taxon>
        <taxon>Araneus</taxon>
    </lineage>
</organism>
<comment type="caution">
    <text evidence="3">The sequence shown here is derived from an EMBL/GenBank/DDBJ whole genome shotgun (WGS) entry which is preliminary data.</text>
</comment>
<keyword evidence="4" id="KW-1185">Reference proteome</keyword>
<dbReference type="EMBL" id="BGPR01209252">
    <property type="protein sequence ID" value="GBN37749.1"/>
    <property type="molecule type" value="Genomic_DNA"/>
</dbReference>
<dbReference type="EMBL" id="BGPR01209227">
    <property type="protein sequence ID" value="GBN37699.1"/>
    <property type="molecule type" value="Genomic_DNA"/>
</dbReference>
<dbReference type="EMBL" id="BGPR01209214">
    <property type="protein sequence ID" value="GBN37659.1"/>
    <property type="molecule type" value="Genomic_DNA"/>
</dbReference>
<reference evidence="3 4" key="1">
    <citation type="journal article" date="2019" name="Sci. Rep.">
        <title>Orb-weaving spider Araneus ventricosus genome elucidates the spidroin gene catalogue.</title>
        <authorList>
            <person name="Kono N."/>
            <person name="Nakamura H."/>
            <person name="Ohtoshi R."/>
            <person name="Moran D.A.P."/>
            <person name="Shinohara A."/>
            <person name="Yoshida Y."/>
            <person name="Fujiwara M."/>
            <person name="Mori M."/>
            <person name="Tomita M."/>
            <person name="Arakawa K."/>
        </authorList>
    </citation>
    <scope>NUCLEOTIDE SEQUENCE [LARGE SCALE GENOMIC DNA]</scope>
</reference>
<dbReference type="AlphaFoldDB" id="A0A4Y2NGF8"/>
<dbReference type="Proteomes" id="UP000499080">
    <property type="component" value="Unassembled WGS sequence"/>
</dbReference>
<sequence>MSEVLRLSLTIAELKREKEWENYPDSTRYFTISHDVVTIFRMRHNIVKLWYEQWRAFCANRVLTLKVQLFVLINATASRQINLQAPKSTAVFLEKVKEETGFNPITFIQIPTKSMNGIFMDICDCDVWST</sequence>
<evidence type="ECO:0000313" key="2">
    <source>
        <dbReference type="EMBL" id="GBN37699.1"/>
    </source>
</evidence>
<gene>
    <name evidence="1" type="ORF">AVEN_190012_1</name>
    <name evidence="2" type="ORF">AVEN_254722_1</name>
    <name evidence="3" type="ORF">AVEN_71254_1</name>
</gene>
<protein>
    <submittedName>
        <fullName evidence="3">Uncharacterized protein</fullName>
    </submittedName>
</protein>
<evidence type="ECO:0000313" key="1">
    <source>
        <dbReference type="EMBL" id="GBN37659.1"/>
    </source>
</evidence>